<feature type="transmembrane region" description="Helical" evidence="1">
    <location>
        <begin position="300"/>
        <end position="317"/>
    </location>
</feature>
<feature type="transmembrane region" description="Helical" evidence="1">
    <location>
        <begin position="138"/>
        <end position="157"/>
    </location>
</feature>
<comment type="caution">
    <text evidence="2">The sequence shown here is derived from an EMBL/GenBank/DDBJ whole genome shotgun (WGS) entry which is preliminary data.</text>
</comment>
<feature type="transmembrane region" description="Helical" evidence="1">
    <location>
        <begin position="467"/>
        <end position="487"/>
    </location>
</feature>
<accession>A0ABQ5QGN2</accession>
<dbReference type="EMBL" id="BSDE01000003">
    <property type="protein sequence ID" value="GLH73596.1"/>
    <property type="molecule type" value="Genomic_DNA"/>
</dbReference>
<keyword evidence="1" id="KW-0812">Transmembrane</keyword>
<feature type="transmembrane region" description="Helical" evidence="1">
    <location>
        <begin position="191"/>
        <end position="209"/>
    </location>
</feature>
<dbReference type="Proteomes" id="UP001165069">
    <property type="component" value="Unassembled WGS sequence"/>
</dbReference>
<dbReference type="InterPro" id="IPR019286">
    <property type="entry name" value="DUF2339_TM"/>
</dbReference>
<dbReference type="RefSeq" id="WP_285574959.1">
    <property type="nucleotide sequence ID" value="NZ_BSDE01000003.1"/>
</dbReference>
<feature type="transmembrane region" description="Helical" evidence="1">
    <location>
        <begin position="538"/>
        <end position="555"/>
    </location>
</feature>
<dbReference type="Pfam" id="PF10101">
    <property type="entry name" value="DUF2339"/>
    <property type="match status" value="1"/>
</dbReference>
<dbReference type="PANTHER" id="PTHR38434:SF1">
    <property type="entry name" value="BLL2549 PROTEIN"/>
    <property type="match status" value="1"/>
</dbReference>
<keyword evidence="1" id="KW-1133">Transmembrane helix</keyword>
<organism evidence="2 3">
    <name type="scientific">Geothrix limicola</name>
    <dbReference type="NCBI Taxonomy" id="2927978"/>
    <lineage>
        <taxon>Bacteria</taxon>
        <taxon>Pseudomonadati</taxon>
        <taxon>Acidobacteriota</taxon>
        <taxon>Holophagae</taxon>
        <taxon>Holophagales</taxon>
        <taxon>Holophagaceae</taxon>
        <taxon>Geothrix</taxon>
    </lineage>
</organism>
<evidence type="ECO:0000313" key="3">
    <source>
        <dbReference type="Proteomes" id="UP001165069"/>
    </source>
</evidence>
<protein>
    <recommendedName>
        <fullName evidence="4">DUF2339 domain-containing protein</fullName>
    </recommendedName>
</protein>
<keyword evidence="3" id="KW-1185">Reference proteome</keyword>
<reference evidence="2 3" key="1">
    <citation type="journal article" date="2023" name="Antonie Van Leeuwenhoek">
        <title>Mesoterricola silvestris gen. nov., sp. nov., Mesoterricola sediminis sp. nov., Geothrix oryzae sp. nov., Geothrix edaphica sp. nov., Geothrix rubra sp. nov., and Geothrix limicola sp. nov., six novel members of Acidobacteriota isolated from soils.</title>
        <authorList>
            <person name="Itoh H."/>
            <person name="Sugisawa Y."/>
            <person name="Mise K."/>
            <person name="Xu Z."/>
            <person name="Kuniyasu M."/>
            <person name="Ushijima N."/>
            <person name="Kawano K."/>
            <person name="Kobayashi E."/>
            <person name="Shiratori Y."/>
            <person name="Masuda Y."/>
            <person name="Senoo K."/>
        </authorList>
    </citation>
    <scope>NUCLEOTIDE SEQUENCE [LARGE SCALE GENOMIC DNA]</scope>
    <source>
        <strain evidence="2 3">Red804</strain>
    </source>
</reference>
<gene>
    <name evidence="2" type="ORF">GETHLI_20980</name>
</gene>
<evidence type="ECO:0000313" key="2">
    <source>
        <dbReference type="EMBL" id="GLH73596.1"/>
    </source>
</evidence>
<feature type="transmembrane region" description="Helical" evidence="1">
    <location>
        <begin position="215"/>
        <end position="234"/>
    </location>
</feature>
<feature type="transmembrane region" description="Helical" evidence="1">
    <location>
        <begin position="507"/>
        <end position="526"/>
    </location>
</feature>
<feature type="transmembrane region" description="Helical" evidence="1">
    <location>
        <begin position="323"/>
        <end position="342"/>
    </location>
</feature>
<feature type="transmembrane region" description="Helical" evidence="1">
    <location>
        <begin position="354"/>
        <end position="370"/>
    </location>
</feature>
<feature type="transmembrane region" description="Helical" evidence="1">
    <location>
        <begin position="113"/>
        <end position="131"/>
    </location>
</feature>
<feature type="transmembrane region" description="Helical" evidence="1">
    <location>
        <begin position="163"/>
        <end position="184"/>
    </location>
</feature>
<feature type="transmembrane region" description="Helical" evidence="1">
    <location>
        <begin position="567"/>
        <end position="584"/>
    </location>
</feature>
<feature type="transmembrane region" description="Helical" evidence="1">
    <location>
        <begin position="270"/>
        <end position="288"/>
    </location>
</feature>
<evidence type="ECO:0000256" key="1">
    <source>
        <dbReference type="SAM" id="Phobius"/>
    </source>
</evidence>
<feature type="transmembrane region" description="Helical" evidence="1">
    <location>
        <begin position="246"/>
        <end position="264"/>
    </location>
</feature>
<dbReference type="PANTHER" id="PTHR38434">
    <property type="entry name" value="BLL2549 PROTEIN"/>
    <property type="match status" value="1"/>
</dbReference>
<name>A0ABQ5QGN2_9BACT</name>
<proteinExistence type="predicted"/>
<feature type="transmembrane region" description="Helical" evidence="1">
    <location>
        <begin position="79"/>
        <end position="101"/>
    </location>
</feature>
<feature type="transmembrane region" description="Helical" evidence="1">
    <location>
        <begin position="438"/>
        <end position="460"/>
    </location>
</feature>
<evidence type="ECO:0008006" key="4">
    <source>
        <dbReference type="Google" id="ProtNLM"/>
    </source>
</evidence>
<keyword evidence="1" id="KW-0472">Membrane</keyword>
<sequence>MEPQAPQGPVDPQDLTARVARLEAQVAWLLQQQTPAQVSAQVSAQAAAPAQIPARVQPPTATPARPKAPPAPLKQISPVVWIAGIGASIFLLGALFFFRWAIQQGWVGAELRFILGLLVGGGISAFAAKTLQGRSRALGVALLLAGLGTLQFAFRAGTMEYHFYAAPIGLAATALVTLLAGALAARVRSGGALVVALVSGLAAPLVFSQGGHHEVALATYLAVLMAATLAVPYLARTGGAWHGARWVALAGTWLLLLPACTDVLKADATPLAALLLLHLILAGLWAWLPGTEETPGTPTVLWLVASILATTYAWMIWKRLDLSPEAFALPVIAVAALNLGLVQPLRRRMAGRRADWGLLALAAGHLALAVPVALAWAWVGPLWGAFALGLAWVSLKAEDSHFAEEASALRWLAAALALLTTLRWAFHGFDSFSFNDASLTPFLNASFAEGALASVAWWLLTRRSGPLSLLSFLALELTANLSLAFEAARLVHHLQTPAHLGYGPSRAASITLTLVWALSGACQWMLGLGGRDAARRALMIAGYVWMGAASFKLIALDLDHADTPLRALAFLGVGGIGMAAAILANRKKAGEPS</sequence>